<feature type="region of interest" description="Disordered" evidence="1">
    <location>
        <begin position="1"/>
        <end position="22"/>
    </location>
</feature>
<comment type="caution">
    <text evidence="2">The sequence shown here is derived from an EMBL/GenBank/DDBJ whole genome shotgun (WGS) entry which is preliminary data.</text>
</comment>
<dbReference type="AlphaFoldDB" id="A0A7X4W866"/>
<protein>
    <submittedName>
        <fullName evidence="2">Uncharacterized protein</fullName>
    </submittedName>
</protein>
<gene>
    <name evidence="2" type="ORF">CAG72_01940</name>
</gene>
<sequence length="126" mass="14373">MTADYKQREQGRKRAQKLRESRKASGIITFPLPLEKMEVEKLDEICQFFSHPNPPCGHAEGLQMLIHRVHSEISGIREKLGNCQYCGECLPEGCGKLREGGLFKGDARCWHTLNRVRIHDITQRAG</sequence>
<proteinExistence type="predicted"/>
<dbReference type="Proteomes" id="UP000465712">
    <property type="component" value="Unassembled WGS sequence"/>
</dbReference>
<reference evidence="2 3" key="1">
    <citation type="submission" date="2017-05" db="EMBL/GenBank/DDBJ databases">
        <title>High clonality and local adaptation shapes Vibrionaceae linages within an endangered oasis.</title>
        <authorList>
            <person name="Vazquez-Rosas-Landa M."/>
        </authorList>
    </citation>
    <scope>NUCLEOTIDE SEQUENCE [LARGE SCALE GENOMIC DNA]</scope>
    <source>
        <strain evidence="2 3">P46_P4S1P180</strain>
    </source>
</reference>
<dbReference type="EMBL" id="WXWW01000038">
    <property type="protein sequence ID" value="NAW63966.1"/>
    <property type="molecule type" value="Genomic_DNA"/>
</dbReference>
<evidence type="ECO:0000313" key="2">
    <source>
        <dbReference type="EMBL" id="NAW63966.1"/>
    </source>
</evidence>
<evidence type="ECO:0000313" key="3">
    <source>
        <dbReference type="Proteomes" id="UP000465712"/>
    </source>
</evidence>
<organism evidence="2 3">
    <name type="scientific">Photobacterium halotolerans</name>
    <dbReference type="NCBI Taxonomy" id="265726"/>
    <lineage>
        <taxon>Bacteria</taxon>
        <taxon>Pseudomonadati</taxon>
        <taxon>Pseudomonadota</taxon>
        <taxon>Gammaproteobacteria</taxon>
        <taxon>Vibrionales</taxon>
        <taxon>Vibrionaceae</taxon>
        <taxon>Photobacterium</taxon>
    </lineage>
</organism>
<name>A0A7X4W866_9GAMM</name>
<accession>A0A7X4W866</accession>
<evidence type="ECO:0000256" key="1">
    <source>
        <dbReference type="SAM" id="MobiDB-lite"/>
    </source>
</evidence>
<dbReference type="RefSeq" id="WP_161442469.1">
    <property type="nucleotide sequence ID" value="NZ_WXWW01000038.1"/>
</dbReference>